<organism evidence="2 3">
    <name type="scientific">Nakamurella alba</name>
    <dbReference type="NCBI Taxonomy" id="2665158"/>
    <lineage>
        <taxon>Bacteria</taxon>
        <taxon>Bacillati</taxon>
        <taxon>Actinomycetota</taxon>
        <taxon>Actinomycetes</taxon>
        <taxon>Nakamurellales</taxon>
        <taxon>Nakamurellaceae</taxon>
        <taxon>Nakamurella</taxon>
    </lineage>
</organism>
<evidence type="ECO:0000256" key="1">
    <source>
        <dbReference type="ARBA" id="ARBA00007047"/>
    </source>
</evidence>
<sequence length="258" mass="27261">MTGPADAVIWSLARQCRPGDVLVVGVGTPIALAAGLLARELLVPDLTLIASSAVQPPLHDIAVSMVDPTYIPRQATAVLGHTEVLDLIGRGGITLQFVSPAEVDGTGALNTTRVRAPDGTDRRLPGALALPDVAVLVGRLVAYRIGHSKRFLPAKVHHVTGAAGRVTRVVTEAAEFAVGPDRARIIALQPGHDLDQVRAATGFDFTGIPDTAPDLTAEARQLLDTAIDRHHLRDLESRDGRPAARARLQALTAQETTR</sequence>
<accession>A0A7K1FH48</accession>
<evidence type="ECO:0008006" key="4">
    <source>
        <dbReference type="Google" id="ProtNLM"/>
    </source>
</evidence>
<dbReference type="EMBL" id="WLYK01000001">
    <property type="protein sequence ID" value="MTD13445.1"/>
    <property type="molecule type" value="Genomic_DNA"/>
</dbReference>
<comment type="similarity">
    <text evidence="1">Belongs to the 3-oxoacid CoA-transferase subunit B family.</text>
</comment>
<comment type="caution">
    <text evidence="2">The sequence shown here is derived from an EMBL/GenBank/DDBJ whole genome shotgun (WGS) entry which is preliminary data.</text>
</comment>
<dbReference type="Gene3D" id="3.40.1080.10">
    <property type="entry name" value="Glutaconate Coenzyme A-transferase"/>
    <property type="match status" value="1"/>
</dbReference>
<dbReference type="RefSeq" id="WP_154767305.1">
    <property type="nucleotide sequence ID" value="NZ_WLYK01000001.1"/>
</dbReference>
<dbReference type="AlphaFoldDB" id="A0A7K1FH48"/>
<reference evidence="2 3" key="1">
    <citation type="submission" date="2019-11" db="EMBL/GenBank/DDBJ databases">
        <authorList>
            <person name="Jiang L.-Q."/>
        </authorList>
    </citation>
    <scope>NUCLEOTIDE SEQUENCE [LARGE SCALE GENOMIC DNA]</scope>
    <source>
        <strain evidence="2 3">YIM 132087</strain>
    </source>
</reference>
<protein>
    <recommendedName>
        <fullName evidence="4">CoA-transferase</fullName>
    </recommendedName>
</protein>
<name>A0A7K1FH48_9ACTN</name>
<evidence type="ECO:0000313" key="3">
    <source>
        <dbReference type="Proteomes" id="UP000460221"/>
    </source>
</evidence>
<keyword evidence="3" id="KW-1185">Reference proteome</keyword>
<dbReference type="PANTHER" id="PTHR43293">
    <property type="entry name" value="ACETATE COA-TRANSFERASE YDIF"/>
    <property type="match status" value="1"/>
</dbReference>
<evidence type="ECO:0000313" key="2">
    <source>
        <dbReference type="EMBL" id="MTD13445.1"/>
    </source>
</evidence>
<dbReference type="InterPro" id="IPR037171">
    <property type="entry name" value="NagB/RpiA_transferase-like"/>
</dbReference>
<gene>
    <name evidence="2" type="ORF">GIS00_05735</name>
</gene>
<dbReference type="PANTHER" id="PTHR43293:SF3">
    <property type="entry name" value="CHOLESTEROL RING-CLEAVING HYDROLASE IPDB SUBUNIT"/>
    <property type="match status" value="1"/>
</dbReference>
<proteinExistence type="inferred from homology"/>
<dbReference type="SUPFAM" id="SSF100950">
    <property type="entry name" value="NagB/RpiA/CoA transferase-like"/>
    <property type="match status" value="1"/>
</dbReference>
<dbReference type="Proteomes" id="UP000460221">
    <property type="component" value="Unassembled WGS sequence"/>
</dbReference>